<keyword evidence="2" id="KW-0132">Cell division</keyword>
<dbReference type="PANTHER" id="PTHR34298:SF2">
    <property type="entry name" value="SEGREGATION AND CONDENSATION PROTEIN B"/>
    <property type="match status" value="1"/>
</dbReference>
<evidence type="ECO:0000313" key="7">
    <source>
        <dbReference type="Proteomes" id="UP000006633"/>
    </source>
</evidence>
<dbReference type="OrthoDB" id="9806226at2"/>
<dbReference type="Pfam" id="PF04079">
    <property type="entry name" value="SMC_ScpB"/>
    <property type="match status" value="1"/>
</dbReference>
<evidence type="ECO:0000256" key="4">
    <source>
        <dbReference type="ARBA" id="ARBA00023306"/>
    </source>
</evidence>
<dbReference type="PANTHER" id="PTHR34298">
    <property type="entry name" value="SEGREGATION AND CONDENSATION PROTEIN B"/>
    <property type="match status" value="1"/>
</dbReference>
<feature type="compositionally biased region" description="Basic and acidic residues" evidence="5">
    <location>
        <begin position="18"/>
        <end position="27"/>
    </location>
</feature>
<dbReference type="eggNOG" id="COG1386">
    <property type="taxonomic scope" value="Bacteria"/>
</dbReference>
<dbReference type="NCBIfam" id="TIGR00281">
    <property type="entry name" value="SMC-Scp complex subunit ScpB"/>
    <property type="match status" value="1"/>
</dbReference>
<dbReference type="STRING" id="639283.Snov_1886"/>
<reference evidence="6 7" key="1">
    <citation type="journal article" date="2012" name="Stand. Genomic Sci.">
        <title>Complete genome sequence of the facultatively chemolithoautotrophic and methylotrophic alpha Proteobacterium Starkeya novella type strain (ATCC 8093(T)).</title>
        <authorList>
            <person name="Kappler U."/>
            <person name="Davenport K."/>
            <person name="Beatson S."/>
            <person name="Lucas S."/>
            <person name="Lapidus A."/>
            <person name="Copeland A."/>
            <person name="Berry K.W."/>
            <person name="Glavina Del Rio T."/>
            <person name="Hammon N."/>
            <person name="Dalin E."/>
            <person name="Tice H."/>
            <person name="Pitluck S."/>
            <person name="Richardson P."/>
            <person name="Bruce D."/>
            <person name="Goodwin L.A."/>
            <person name="Han C."/>
            <person name="Tapia R."/>
            <person name="Detter J.C."/>
            <person name="Chang Y.J."/>
            <person name="Jeffries C.D."/>
            <person name="Land M."/>
            <person name="Hauser L."/>
            <person name="Kyrpides N.C."/>
            <person name="Goker M."/>
            <person name="Ivanova N."/>
            <person name="Klenk H.P."/>
            <person name="Woyke T."/>
        </authorList>
    </citation>
    <scope>NUCLEOTIDE SEQUENCE [LARGE SCALE GENOMIC DNA]</scope>
    <source>
        <strain evidence="7">ATCC 8093 / DSM 506 / JCM 20403 / CCM 1077 / IAM 12100 / NBRC 12443 / NCIMB 10456</strain>
    </source>
</reference>
<dbReference type="InterPro" id="IPR036388">
    <property type="entry name" value="WH-like_DNA-bd_sf"/>
</dbReference>
<evidence type="ECO:0000313" key="6">
    <source>
        <dbReference type="EMBL" id="ADH89189.1"/>
    </source>
</evidence>
<dbReference type="Gene3D" id="1.10.10.10">
    <property type="entry name" value="Winged helix-like DNA-binding domain superfamily/Winged helix DNA-binding domain"/>
    <property type="match status" value="2"/>
</dbReference>
<dbReference type="InterPro" id="IPR036390">
    <property type="entry name" value="WH_DNA-bd_sf"/>
</dbReference>
<dbReference type="KEGG" id="sno:Snov_1886"/>
<dbReference type="SUPFAM" id="SSF46785">
    <property type="entry name" value="Winged helix' DNA-binding domain"/>
    <property type="match status" value="2"/>
</dbReference>
<keyword evidence="1" id="KW-0963">Cytoplasm</keyword>
<evidence type="ECO:0000256" key="2">
    <source>
        <dbReference type="ARBA" id="ARBA00022618"/>
    </source>
</evidence>
<feature type="region of interest" description="Disordered" evidence="5">
    <location>
        <begin position="1"/>
        <end position="27"/>
    </location>
</feature>
<gene>
    <name evidence="6" type="ordered locus">Snov_1886</name>
</gene>
<dbReference type="InterPro" id="IPR005234">
    <property type="entry name" value="ScpB_csome_segregation"/>
</dbReference>
<protein>
    <submittedName>
        <fullName evidence="6">Chromosome segregation and condensation protein, ScpB</fullName>
    </submittedName>
</protein>
<dbReference type="HOGENOM" id="CLU_045647_3_0_5"/>
<sequence>MNAEAARSAGTVPEDLEPETHAASRSAREPALRLLEAMLFAAGEPLDEATIAARLPEGSDVRALLAELSADYAPRGVNLVRVAGKWMLRTAPDLGFLLARDKPEPRRLSRAALETLAIIAYHQPVTRAEIEEIRGVSTNKGTLDVLLAAGWVRMRGRRRSPGRPVTYGTSETFLVHFGLDAIGDLPGLDELRGTGLIDARVSAGITVPLPSDDPALKDDEDPLEPEFDLSFSPEPDQGDDDER</sequence>
<keyword evidence="3" id="KW-0159">Chromosome partition</keyword>
<organism evidence="6 7">
    <name type="scientific">Ancylobacter novellus (strain ATCC 8093 / DSM 506 / JCM 20403 / CCM 1077 / IAM 12100 / NBRC 12443 / NCIMB 10456)</name>
    <name type="common">Starkeya novella</name>
    <dbReference type="NCBI Taxonomy" id="639283"/>
    <lineage>
        <taxon>Bacteria</taxon>
        <taxon>Pseudomonadati</taxon>
        <taxon>Pseudomonadota</taxon>
        <taxon>Alphaproteobacteria</taxon>
        <taxon>Hyphomicrobiales</taxon>
        <taxon>Xanthobacteraceae</taxon>
        <taxon>Ancylobacter</taxon>
    </lineage>
</organism>
<keyword evidence="4" id="KW-0131">Cell cycle</keyword>
<evidence type="ECO:0000256" key="3">
    <source>
        <dbReference type="ARBA" id="ARBA00022829"/>
    </source>
</evidence>
<evidence type="ECO:0000256" key="5">
    <source>
        <dbReference type="SAM" id="MobiDB-lite"/>
    </source>
</evidence>
<evidence type="ECO:0000256" key="1">
    <source>
        <dbReference type="ARBA" id="ARBA00022490"/>
    </source>
</evidence>
<keyword evidence="7" id="KW-1185">Reference proteome</keyword>
<feature type="compositionally biased region" description="Acidic residues" evidence="5">
    <location>
        <begin position="218"/>
        <end position="227"/>
    </location>
</feature>
<proteinExistence type="predicted"/>
<accession>D6ZZ53</accession>
<dbReference type="EMBL" id="CP002026">
    <property type="protein sequence ID" value="ADH89189.1"/>
    <property type="molecule type" value="Genomic_DNA"/>
</dbReference>
<dbReference type="GO" id="GO:0051301">
    <property type="term" value="P:cell division"/>
    <property type="evidence" value="ECO:0007669"/>
    <property type="project" value="UniProtKB-KW"/>
</dbReference>
<name>D6ZZ53_ANCN5</name>
<dbReference type="Proteomes" id="UP000006633">
    <property type="component" value="Chromosome"/>
</dbReference>
<dbReference type="GO" id="GO:0051304">
    <property type="term" value="P:chromosome separation"/>
    <property type="evidence" value="ECO:0007669"/>
    <property type="project" value="InterPro"/>
</dbReference>
<dbReference type="RefSeq" id="WP_013166693.1">
    <property type="nucleotide sequence ID" value="NC_014217.1"/>
</dbReference>
<feature type="region of interest" description="Disordered" evidence="5">
    <location>
        <begin position="207"/>
        <end position="243"/>
    </location>
</feature>
<dbReference type="AlphaFoldDB" id="D6ZZ53"/>